<accession>A0A8S1WJE6</accession>
<protein>
    <recommendedName>
        <fullName evidence="5">Transmembrane protein</fullName>
    </recommendedName>
</protein>
<evidence type="ECO:0000256" key="1">
    <source>
        <dbReference type="SAM" id="Phobius"/>
    </source>
</evidence>
<dbReference type="AlphaFoldDB" id="A0A8S1WJE6"/>
<feature type="transmembrane region" description="Helical" evidence="1">
    <location>
        <begin position="285"/>
        <end position="307"/>
    </location>
</feature>
<feature type="signal peptide" evidence="2">
    <location>
        <begin position="1"/>
        <end position="15"/>
    </location>
</feature>
<name>A0A8S1WJE6_9CILI</name>
<organism evidence="3 4">
    <name type="scientific">Paramecium pentaurelia</name>
    <dbReference type="NCBI Taxonomy" id="43138"/>
    <lineage>
        <taxon>Eukaryota</taxon>
        <taxon>Sar</taxon>
        <taxon>Alveolata</taxon>
        <taxon>Ciliophora</taxon>
        <taxon>Intramacronucleata</taxon>
        <taxon>Oligohymenophorea</taxon>
        <taxon>Peniculida</taxon>
        <taxon>Parameciidae</taxon>
        <taxon>Paramecium</taxon>
    </lineage>
</organism>
<evidence type="ECO:0000256" key="2">
    <source>
        <dbReference type="SAM" id="SignalP"/>
    </source>
</evidence>
<evidence type="ECO:0000313" key="4">
    <source>
        <dbReference type="Proteomes" id="UP000689195"/>
    </source>
</evidence>
<proteinExistence type="predicted"/>
<comment type="caution">
    <text evidence="3">The sequence shown here is derived from an EMBL/GenBank/DDBJ whole genome shotgun (WGS) entry which is preliminary data.</text>
</comment>
<gene>
    <name evidence="3" type="ORF">PPENT_87.1.T0910074</name>
</gene>
<keyword evidence="1" id="KW-0812">Transmembrane</keyword>
<dbReference type="OrthoDB" id="311071at2759"/>
<sequence length="355" mass="41988">MVLLIIIVSCYLGFGLKFHYLASQCPCSEYSYKICDHFIKCSWNGEFCQDLQCQNLNQTLCQGDQTNYQCKWNQKFEECEDFDYQNCDDISEKSDCFNSYINNFSCSWTSNESCEKFDCLIDKQCPIQKCSFINGICSYPTNELNCSAIPIDQCNSTYNGKGLFCYLNDFGKCKLFDNSKLICPQYYDSQSYCKEYHCIYENNMCKEKQCTDIKLEQECQYTLTNQTLITTCFWSNNSCQEVQENNLFNFSKDDCQINTYFTYSWSENYDCVKCSLLKEEESSQVLLIVLGTTIPIFCIFTCFMIWWCKKKQKFCFKGDIKETRKSYQEEIQKDEKKQLDNNFTERYLPQQKPDY</sequence>
<evidence type="ECO:0008006" key="5">
    <source>
        <dbReference type="Google" id="ProtNLM"/>
    </source>
</evidence>
<feature type="chain" id="PRO_5035772888" description="Transmembrane protein" evidence="2">
    <location>
        <begin position="16"/>
        <end position="355"/>
    </location>
</feature>
<dbReference type="Proteomes" id="UP000689195">
    <property type="component" value="Unassembled WGS sequence"/>
</dbReference>
<keyword evidence="4" id="KW-1185">Reference proteome</keyword>
<evidence type="ECO:0000313" key="3">
    <source>
        <dbReference type="EMBL" id="CAD8188309.1"/>
    </source>
</evidence>
<dbReference type="EMBL" id="CAJJDO010000091">
    <property type="protein sequence ID" value="CAD8188309.1"/>
    <property type="molecule type" value="Genomic_DNA"/>
</dbReference>
<keyword evidence="1" id="KW-1133">Transmembrane helix</keyword>
<keyword evidence="2" id="KW-0732">Signal</keyword>
<keyword evidence="1" id="KW-0472">Membrane</keyword>
<reference evidence="3" key="1">
    <citation type="submission" date="2021-01" db="EMBL/GenBank/DDBJ databases">
        <authorList>
            <consortium name="Genoscope - CEA"/>
            <person name="William W."/>
        </authorList>
    </citation>
    <scope>NUCLEOTIDE SEQUENCE</scope>
</reference>